<dbReference type="InterPro" id="IPR003593">
    <property type="entry name" value="AAA+_ATPase"/>
</dbReference>
<evidence type="ECO:0000256" key="3">
    <source>
        <dbReference type="ARBA" id="ARBA00022840"/>
    </source>
</evidence>
<dbReference type="SUPFAM" id="SSF55785">
    <property type="entry name" value="PYP-like sensor domain (PAS domain)"/>
    <property type="match status" value="1"/>
</dbReference>
<dbReference type="InterPro" id="IPR058031">
    <property type="entry name" value="AAA_lid_NorR"/>
</dbReference>
<dbReference type="EMBL" id="JBCITM010000022">
    <property type="protein sequence ID" value="MEN1761829.1"/>
    <property type="molecule type" value="Genomic_DNA"/>
</dbReference>
<dbReference type="InterPro" id="IPR030828">
    <property type="entry name" value="HTH_TyrR"/>
</dbReference>
<evidence type="ECO:0000259" key="8">
    <source>
        <dbReference type="PROSITE" id="PS50112"/>
    </source>
</evidence>
<dbReference type="InterPro" id="IPR000014">
    <property type="entry name" value="PAS"/>
</dbReference>
<proteinExistence type="predicted"/>
<dbReference type="Pfam" id="PF25601">
    <property type="entry name" value="AAA_lid_14"/>
    <property type="match status" value="1"/>
</dbReference>
<name>A0ABU9VXE3_9CLOT</name>
<evidence type="ECO:0000313" key="10">
    <source>
        <dbReference type="Proteomes" id="UP001407405"/>
    </source>
</evidence>
<dbReference type="InterPro" id="IPR009057">
    <property type="entry name" value="Homeodomain-like_sf"/>
</dbReference>
<feature type="domain" description="PAS" evidence="8">
    <location>
        <begin position="18"/>
        <end position="92"/>
    </location>
</feature>
<dbReference type="PROSITE" id="PS50112">
    <property type="entry name" value="PAS"/>
    <property type="match status" value="1"/>
</dbReference>
<keyword evidence="2" id="KW-0058">Aromatic hydrocarbons catabolism</keyword>
<reference evidence="9 10" key="1">
    <citation type="submission" date="2024-04" db="EMBL/GenBank/DDBJ databases">
        <title>Genome sequencing and metabolic network reconstruction of aminoacids and betaine degradation by Anoxynatronum sibiricum.</title>
        <authorList>
            <person name="Detkova E.N."/>
            <person name="Boltjanskaja Y.V."/>
            <person name="Mardanov A.V."/>
            <person name="Kevbrin V."/>
        </authorList>
    </citation>
    <scope>NUCLEOTIDE SEQUENCE [LARGE SCALE GENOMIC DNA]</scope>
    <source>
        <strain evidence="9 10">Z-7981</strain>
    </source>
</reference>
<dbReference type="InterPro" id="IPR035965">
    <property type="entry name" value="PAS-like_dom_sf"/>
</dbReference>
<evidence type="ECO:0000313" key="9">
    <source>
        <dbReference type="EMBL" id="MEN1761829.1"/>
    </source>
</evidence>
<keyword evidence="10" id="KW-1185">Reference proteome</keyword>
<accession>A0ABU9VXE3</accession>
<dbReference type="PROSITE" id="PS00675">
    <property type="entry name" value="SIGMA54_INTERACT_1"/>
    <property type="match status" value="1"/>
</dbReference>
<dbReference type="PROSITE" id="PS50045">
    <property type="entry name" value="SIGMA54_INTERACT_4"/>
    <property type="match status" value="1"/>
</dbReference>
<protein>
    <recommendedName>
        <fullName evidence="6">HTH-type transcriptional regulatory protein TyrR</fullName>
    </recommendedName>
</protein>
<dbReference type="Pfam" id="PF00989">
    <property type="entry name" value="PAS"/>
    <property type="match status" value="1"/>
</dbReference>
<dbReference type="Pfam" id="PF18024">
    <property type="entry name" value="HTH_50"/>
    <property type="match status" value="1"/>
</dbReference>
<gene>
    <name evidence="9" type="ORF">AAIG11_15180</name>
</gene>
<keyword evidence="3" id="KW-0067">ATP-binding</keyword>
<dbReference type="InterPro" id="IPR002078">
    <property type="entry name" value="Sigma_54_int"/>
</dbReference>
<dbReference type="PANTHER" id="PTHR32071">
    <property type="entry name" value="TRANSCRIPTIONAL REGULATORY PROTEIN"/>
    <property type="match status" value="1"/>
</dbReference>
<dbReference type="Gene3D" id="3.40.50.300">
    <property type="entry name" value="P-loop containing nucleotide triphosphate hydrolases"/>
    <property type="match status" value="1"/>
</dbReference>
<dbReference type="CDD" id="cd00009">
    <property type="entry name" value="AAA"/>
    <property type="match status" value="1"/>
</dbReference>
<dbReference type="CDD" id="cd00130">
    <property type="entry name" value="PAS"/>
    <property type="match status" value="1"/>
</dbReference>
<dbReference type="Gene3D" id="1.10.10.60">
    <property type="entry name" value="Homeodomain-like"/>
    <property type="match status" value="1"/>
</dbReference>
<organism evidence="9 10">
    <name type="scientific">Anoxynatronum sibiricum</name>
    <dbReference type="NCBI Taxonomy" id="210623"/>
    <lineage>
        <taxon>Bacteria</taxon>
        <taxon>Bacillati</taxon>
        <taxon>Bacillota</taxon>
        <taxon>Clostridia</taxon>
        <taxon>Eubacteriales</taxon>
        <taxon>Clostridiaceae</taxon>
        <taxon>Anoxynatronum</taxon>
    </lineage>
</organism>
<evidence type="ECO:0000256" key="4">
    <source>
        <dbReference type="ARBA" id="ARBA00023015"/>
    </source>
</evidence>
<dbReference type="InterPro" id="IPR025944">
    <property type="entry name" value="Sigma_54_int_dom_CS"/>
</dbReference>
<evidence type="ECO:0000256" key="5">
    <source>
        <dbReference type="ARBA" id="ARBA00023163"/>
    </source>
</evidence>
<evidence type="ECO:0000256" key="6">
    <source>
        <dbReference type="ARBA" id="ARBA00029500"/>
    </source>
</evidence>
<feature type="domain" description="Sigma-54 factor interaction" evidence="7">
    <location>
        <begin position="151"/>
        <end position="380"/>
    </location>
</feature>
<evidence type="ECO:0000256" key="1">
    <source>
        <dbReference type="ARBA" id="ARBA00022741"/>
    </source>
</evidence>
<dbReference type="Gene3D" id="3.30.450.20">
    <property type="entry name" value="PAS domain"/>
    <property type="match status" value="1"/>
</dbReference>
<keyword evidence="4" id="KW-0805">Transcription regulation</keyword>
<dbReference type="SMART" id="SM00091">
    <property type="entry name" value="PAS"/>
    <property type="match status" value="1"/>
</dbReference>
<dbReference type="PROSITE" id="PS00688">
    <property type="entry name" value="SIGMA54_INTERACT_3"/>
    <property type="match status" value="1"/>
</dbReference>
<dbReference type="InterPro" id="IPR013767">
    <property type="entry name" value="PAS_fold"/>
</dbReference>
<dbReference type="SMART" id="SM00382">
    <property type="entry name" value="AAA"/>
    <property type="match status" value="1"/>
</dbReference>
<dbReference type="InterPro" id="IPR027417">
    <property type="entry name" value="P-loop_NTPase"/>
</dbReference>
<keyword evidence="1" id="KW-0547">Nucleotide-binding</keyword>
<comment type="caution">
    <text evidence="9">The sequence shown here is derived from an EMBL/GenBank/DDBJ whole genome shotgun (WGS) entry which is preliminary data.</text>
</comment>
<dbReference type="PANTHER" id="PTHR32071:SF57">
    <property type="entry name" value="C4-DICARBOXYLATE TRANSPORT TRANSCRIPTIONAL REGULATORY PROTEIN DCTD"/>
    <property type="match status" value="1"/>
</dbReference>
<keyword evidence="5" id="KW-0804">Transcription</keyword>
<dbReference type="Proteomes" id="UP001407405">
    <property type="component" value="Unassembled WGS sequence"/>
</dbReference>
<dbReference type="SUPFAM" id="SSF46689">
    <property type="entry name" value="Homeodomain-like"/>
    <property type="match status" value="1"/>
</dbReference>
<dbReference type="Gene3D" id="1.10.8.60">
    <property type="match status" value="1"/>
</dbReference>
<dbReference type="Pfam" id="PF00158">
    <property type="entry name" value="Sigma54_activat"/>
    <property type="match status" value="1"/>
</dbReference>
<evidence type="ECO:0000256" key="2">
    <source>
        <dbReference type="ARBA" id="ARBA00022797"/>
    </source>
</evidence>
<dbReference type="InterPro" id="IPR025662">
    <property type="entry name" value="Sigma_54_int_dom_ATP-bd_1"/>
</dbReference>
<evidence type="ECO:0000259" key="7">
    <source>
        <dbReference type="PROSITE" id="PS50045"/>
    </source>
</evidence>
<dbReference type="SUPFAM" id="SSF52540">
    <property type="entry name" value="P-loop containing nucleoside triphosphate hydrolases"/>
    <property type="match status" value="1"/>
</dbReference>
<sequence length="467" mass="52289">MTVGKVTHIQRLHMETGDHSTYQRLFQLLPEGVCVVNGSGRVDYVNEAFITLFQPEVQQVIGKSVFQVARDELMLEAFKKKKRMVGTVLEKTRGTRLKATVVPMWEADSFCGILAFYQREGPALGSPTGDVVPLKQGQSWEIELNPHFSTIIGSNQRFKRVLAKAQKAAGVSSTVLLRGESGTGKELVAKAIHRSSERKGQPFVKINCGAIPPNLLESELFGHEQGAFTGALRRRIGKFEEVGKGTLFLDEIGDLPLEMQVKLLRALQEKEFERVGGNEVLTCEARIIAATHRDLETMVAQGLFREDLFYRLQVIPVEIPPLRERREDILLLSTYFMERMSRQLESAVTSMEKEVQDAFEAYHWPGNIRELENLMERMLVLAEGDQLTLADVPPHISDIYELQLPVATIPSLINLTAAGQIATLEEYEKHIIQQAMRTFGSFNAAGKALGVTHKTIAAKARKYCLVE</sequence>